<organism evidence="6 7">
    <name type="scientific">Frischella japonica</name>
    <dbReference type="NCBI Taxonomy" id="2741544"/>
    <lineage>
        <taxon>Bacteria</taxon>
        <taxon>Pseudomonadati</taxon>
        <taxon>Pseudomonadota</taxon>
        <taxon>Gammaproteobacteria</taxon>
        <taxon>Orbales</taxon>
        <taxon>Orbaceae</taxon>
        <taxon>Frischella</taxon>
    </lineage>
</organism>
<dbReference type="Gene3D" id="1.10.8.260">
    <property type="entry name" value="HI0933 insert domain-like"/>
    <property type="match status" value="1"/>
</dbReference>
<proteinExistence type="predicted"/>
<dbReference type="Gene3D" id="3.50.50.60">
    <property type="entry name" value="FAD/NAD(P)-binding domain"/>
    <property type="match status" value="1"/>
</dbReference>
<comment type="caution">
    <text evidence="6">The sequence shown here is derived from an EMBL/GenBank/DDBJ whole genome shotgun (WGS) entry which is preliminary data.</text>
</comment>
<dbReference type="Pfam" id="PF03486">
    <property type="entry name" value="HI0933_like"/>
    <property type="match status" value="1"/>
</dbReference>
<keyword evidence="7" id="KW-1185">Reference proteome</keyword>
<name>A0ABR7QVK8_9GAMM</name>
<dbReference type="InterPro" id="IPR036188">
    <property type="entry name" value="FAD/NAD-bd_sf"/>
</dbReference>
<dbReference type="InterPro" id="IPR023166">
    <property type="entry name" value="BaiN-like_dom_sf"/>
</dbReference>
<dbReference type="EMBL" id="JABURY010000006">
    <property type="protein sequence ID" value="MBC9130175.1"/>
    <property type="molecule type" value="Genomic_DNA"/>
</dbReference>
<keyword evidence="2" id="KW-0285">Flavoprotein</keyword>
<sequence>MSNTHLPKITIIGAGASGLFCASLLGQQGFDVTVIDNGKKPGRKILMSGGGYCNFTNLNIDSQHYLSQNPHFCKSALKRFSQWDFIELVQRHDIAYHEKELGQLFCNEGAQSIVAMLLAECQSGQVNFSMQTELLDVFATSSGFKLTTTKGMIYTDKLIIATGGLSMPKLGTTPIGYKIAESFSVPIVPVRAGLVPFTLQPTLRDHLAKLTGIAIEAEVAVKQQCFKGNILFTHRGISGPAILQLSNYWQMGETIHINLLPNIDLPTFFIEQRDQAANQQLKTVLAKLLPKRLIDCLIQLQMIVDLPLKQLNIKQQQSLITALTDWQITPNGTEGYRTAEVTLGGVDTNYLSSKTMAVKNEPNLYFIGEVVDVTGWLGGYNFQWAWSSAFACASELVTSYRSKKK</sequence>
<reference evidence="6 7" key="1">
    <citation type="submission" date="2020-06" db="EMBL/GenBank/DDBJ databases">
        <title>Frischella cerana isolated from Apis cerana gut homogenate.</title>
        <authorList>
            <person name="Wolter L.A."/>
            <person name="Suenami S."/>
            <person name="Miyazaki R."/>
        </authorList>
    </citation>
    <scope>NUCLEOTIDE SEQUENCE [LARGE SCALE GENOMIC DNA]</scope>
    <source>
        <strain evidence="6 7">Ac13</strain>
    </source>
</reference>
<evidence type="ECO:0000259" key="5">
    <source>
        <dbReference type="Pfam" id="PF22780"/>
    </source>
</evidence>
<dbReference type="RefSeq" id="WP_187754616.1">
    <property type="nucleotide sequence ID" value="NZ_JABURY010000006.1"/>
</dbReference>
<accession>A0ABR7QVK8</accession>
<dbReference type="PANTHER" id="PTHR42887">
    <property type="entry name" value="OS12G0638800 PROTEIN"/>
    <property type="match status" value="1"/>
</dbReference>
<protein>
    <submittedName>
        <fullName evidence="6">NAD(P)/FAD-dependent oxidoreductase</fullName>
    </submittedName>
</protein>
<gene>
    <name evidence="6" type="ORF">FcAc13_02500</name>
</gene>
<evidence type="ECO:0000259" key="4">
    <source>
        <dbReference type="Pfam" id="PF03486"/>
    </source>
</evidence>
<feature type="domain" description="RsdA/BaiN/AoA(So)-like Rossmann fold-like" evidence="4">
    <location>
        <begin position="8"/>
        <end position="394"/>
    </location>
</feature>
<dbReference type="InterPro" id="IPR055178">
    <property type="entry name" value="RsdA/BaiN/AoA(So)-like_dom"/>
</dbReference>
<evidence type="ECO:0000256" key="2">
    <source>
        <dbReference type="ARBA" id="ARBA00022630"/>
    </source>
</evidence>
<keyword evidence="3" id="KW-0274">FAD</keyword>
<evidence type="ECO:0000256" key="1">
    <source>
        <dbReference type="ARBA" id="ARBA00001974"/>
    </source>
</evidence>
<dbReference type="InterPro" id="IPR057661">
    <property type="entry name" value="RsdA/BaiN/AoA(So)_Rossmann"/>
</dbReference>
<dbReference type="Gene3D" id="2.40.30.10">
    <property type="entry name" value="Translation factors"/>
    <property type="match status" value="1"/>
</dbReference>
<evidence type="ECO:0000256" key="3">
    <source>
        <dbReference type="ARBA" id="ARBA00022827"/>
    </source>
</evidence>
<evidence type="ECO:0000313" key="7">
    <source>
        <dbReference type="Proteomes" id="UP000651208"/>
    </source>
</evidence>
<comment type="cofactor">
    <cofactor evidence="1">
        <name>FAD</name>
        <dbReference type="ChEBI" id="CHEBI:57692"/>
    </cofactor>
</comment>
<dbReference type="InterPro" id="IPR004792">
    <property type="entry name" value="BaiN-like"/>
</dbReference>
<dbReference type="Pfam" id="PF22780">
    <property type="entry name" value="HI0933_like_1st"/>
    <property type="match status" value="1"/>
</dbReference>
<dbReference type="NCBIfam" id="TIGR00275">
    <property type="entry name" value="aminoacetone oxidase family FAD-binding enzyme"/>
    <property type="match status" value="1"/>
</dbReference>
<dbReference type="PRINTS" id="PR00411">
    <property type="entry name" value="PNDRDTASEI"/>
</dbReference>
<dbReference type="Proteomes" id="UP000651208">
    <property type="component" value="Unassembled WGS sequence"/>
</dbReference>
<evidence type="ECO:0000313" key="6">
    <source>
        <dbReference type="EMBL" id="MBC9130175.1"/>
    </source>
</evidence>
<dbReference type="SUPFAM" id="SSF160996">
    <property type="entry name" value="HI0933 insert domain-like"/>
    <property type="match status" value="1"/>
</dbReference>
<dbReference type="PANTHER" id="PTHR42887:SF2">
    <property type="entry name" value="OS12G0638800 PROTEIN"/>
    <property type="match status" value="1"/>
</dbReference>
<feature type="domain" description="RsdA/BaiN/AoA(So)-like insert" evidence="5">
    <location>
        <begin position="191"/>
        <end position="341"/>
    </location>
</feature>
<dbReference type="SUPFAM" id="SSF51905">
    <property type="entry name" value="FAD/NAD(P)-binding domain"/>
    <property type="match status" value="1"/>
</dbReference>